<organism evidence="2 3">
    <name type="scientific">Dreissena polymorpha</name>
    <name type="common">Zebra mussel</name>
    <name type="synonym">Mytilus polymorpha</name>
    <dbReference type="NCBI Taxonomy" id="45954"/>
    <lineage>
        <taxon>Eukaryota</taxon>
        <taxon>Metazoa</taxon>
        <taxon>Spiralia</taxon>
        <taxon>Lophotrochozoa</taxon>
        <taxon>Mollusca</taxon>
        <taxon>Bivalvia</taxon>
        <taxon>Autobranchia</taxon>
        <taxon>Heteroconchia</taxon>
        <taxon>Euheterodonta</taxon>
        <taxon>Imparidentia</taxon>
        <taxon>Neoheterodontei</taxon>
        <taxon>Myida</taxon>
        <taxon>Dreissenoidea</taxon>
        <taxon>Dreissenidae</taxon>
        <taxon>Dreissena</taxon>
    </lineage>
</organism>
<keyword evidence="1" id="KW-0812">Transmembrane</keyword>
<dbReference type="AlphaFoldDB" id="A0A9D4JMA2"/>
<protein>
    <recommendedName>
        <fullName evidence="4">Palmitoyltransferase</fullName>
    </recommendedName>
</protein>
<keyword evidence="1" id="KW-0472">Membrane</keyword>
<name>A0A9D4JMA2_DREPO</name>
<keyword evidence="3" id="KW-1185">Reference proteome</keyword>
<reference evidence="2" key="2">
    <citation type="submission" date="2020-11" db="EMBL/GenBank/DDBJ databases">
        <authorList>
            <person name="McCartney M.A."/>
            <person name="Auch B."/>
            <person name="Kono T."/>
            <person name="Mallez S."/>
            <person name="Becker A."/>
            <person name="Gohl D.M."/>
            <person name="Silverstein K.A.T."/>
            <person name="Koren S."/>
            <person name="Bechman K.B."/>
            <person name="Herman A."/>
            <person name="Abrahante J.E."/>
            <person name="Garbe J."/>
        </authorList>
    </citation>
    <scope>NUCLEOTIDE SEQUENCE</scope>
    <source>
        <strain evidence="2">Duluth1</strain>
        <tissue evidence="2">Whole animal</tissue>
    </source>
</reference>
<gene>
    <name evidence="2" type="ORF">DPMN_118858</name>
</gene>
<comment type="caution">
    <text evidence="2">The sequence shown here is derived from an EMBL/GenBank/DDBJ whole genome shotgun (WGS) entry which is preliminary data.</text>
</comment>
<dbReference type="Proteomes" id="UP000828390">
    <property type="component" value="Unassembled WGS sequence"/>
</dbReference>
<proteinExistence type="predicted"/>
<reference evidence="2" key="1">
    <citation type="journal article" date="2019" name="bioRxiv">
        <title>The Genome of the Zebra Mussel, Dreissena polymorpha: A Resource for Invasive Species Research.</title>
        <authorList>
            <person name="McCartney M.A."/>
            <person name="Auch B."/>
            <person name="Kono T."/>
            <person name="Mallez S."/>
            <person name="Zhang Y."/>
            <person name="Obille A."/>
            <person name="Becker A."/>
            <person name="Abrahante J.E."/>
            <person name="Garbe J."/>
            <person name="Badalamenti J.P."/>
            <person name="Herman A."/>
            <person name="Mangelson H."/>
            <person name="Liachko I."/>
            <person name="Sullivan S."/>
            <person name="Sone E.D."/>
            <person name="Koren S."/>
            <person name="Silverstein K.A.T."/>
            <person name="Beckman K.B."/>
            <person name="Gohl D.M."/>
        </authorList>
    </citation>
    <scope>NUCLEOTIDE SEQUENCE</scope>
    <source>
        <strain evidence="2">Duluth1</strain>
        <tissue evidence="2">Whole animal</tissue>
    </source>
</reference>
<sequence length="216" mass="24246">MRGRTHFRDLDATLHYKDADFQILYQRVPHEAWLAMLAVLITLGVVAVGLITHLLGFHLYLIYHNLTTFAFITAERPEKSQAKLNKNTTSCYIKKGKVNPSNNKESSSNNSVQGTCLHKNSSSNNTVQGTCLPSFNFLKYIKRGNRSKVEIPPTSASAIPAENNNNNSKLVMDNELNGTTLFMVNETAMRFKANSSFQNSKLISSKENGEQRFRVT</sequence>
<evidence type="ECO:0000313" key="3">
    <source>
        <dbReference type="Proteomes" id="UP000828390"/>
    </source>
</evidence>
<evidence type="ECO:0008006" key="4">
    <source>
        <dbReference type="Google" id="ProtNLM"/>
    </source>
</evidence>
<keyword evidence="1" id="KW-1133">Transmembrane helix</keyword>
<evidence type="ECO:0000313" key="2">
    <source>
        <dbReference type="EMBL" id="KAH3817325.1"/>
    </source>
</evidence>
<accession>A0A9D4JMA2</accession>
<evidence type="ECO:0000256" key="1">
    <source>
        <dbReference type="SAM" id="Phobius"/>
    </source>
</evidence>
<feature type="transmembrane region" description="Helical" evidence="1">
    <location>
        <begin position="32"/>
        <end position="51"/>
    </location>
</feature>
<dbReference type="EMBL" id="JAIWYP010000005">
    <property type="protein sequence ID" value="KAH3817325.1"/>
    <property type="molecule type" value="Genomic_DNA"/>
</dbReference>